<protein>
    <submittedName>
        <fullName evidence="2">Uncharacterized protein</fullName>
    </submittedName>
</protein>
<evidence type="ECO:0000313" key="2">
    <source>
        <dbReference type="EMBL" id="KAK8509984.1"/>
    </source>
</evidence>
<evidence type="ECO:0000313" key="3">
    <source>
        <dbReference type="Proteomes" id="UP001472677"/>
    </source>
</evidence>
<dbReference type="PANTHER" id="PTHR31048">
    <property type="entry name" value="OS03G0233200 PROTEIN"/>
    <property type="match status" value="1"/>
</dbReference>
<organism evidence="2 3">
    <name type="scientific">Hibiscus sabdariffa</name>
    <name type="common">roselle</name>
    <dbReference type="NCBI Taxonomy" id="183260"/>
    <lineage>
        <taxon>Eukaryota</taxon>
        <taxon>Viridiplantae</taxon>
        <taxon>Streptophyta</taxon>
        <taxon>Embryophyta</taxon>
        <taxon>Tracheophyta</taxon>
        <taxon>Spermatophyta</taxon>
        <taxon>Magnoliopsida</taxon>
        <taxon>eudicotyledons</taxon>
        <taxon>Gunneridae</taxon>
        <taxon>Pentapetalae</taxon>
        <taxon>rosids</taxon>
        <taxon>malvids</taxon>
        <taxon>Malvales</taxon>
        <taxon>Malvaceae</taxon>
        <taxon>Malvoideae</taxon>
        <taxon>Hibiscus</taxon>
    </lineage>
</organism>
<dbReference type="SUPFAM" id="SSF49870">
    <property type="entry name" value="Osmotin, thaumatin-like protein"/>
    <property type="match status" value="1"/>
</dbReference>
<keyword evidence="1" id="KW-1133">Transmembrane helix</keyword>
<comment type="caution">
    <text evidence="2">The sequence shown here is derived from an EMBL/GenBank/DDBJ whole genome shotgun (WGS) entry which is preliminary data.</text>
</comment>
<name>A0ABR2BS62_9ROSI</name>
<dbReference type="SMART" id="SM00205">
    <property type="entry name" value="THN"/>
    <property type="match status" value="1"/>
</dbReference>
<proteinExistence type="predicted"/>
<gene>
    <name evidence="2" type="ORF">V6N12_035307</name>
</gene>
<dbReference type="PROSITE" id="PS51367">
    <property type="entry name" value="THAUMATIN_2"/>
    <property type="match status" value="1"/>
</dbReference>
<keyword evidence="3" id="KW-1185">Reference proteome</keyword>
<dbReference type="InterPro" id="IPR037176">
    <property type="entry name" value="Osmotin/thaumatin-like_sf"/>
</dbReference>
<dbReference type="Pfam" id="PF00314">
    <property type="entry name" value="Thaumatin"/>
    <property type="match status" value="1"/>
</dbReference>
<dbReference type="EMBL" id="JBBPBM010000089">
    <property type="protein sequence ID" value="KAK8509984.1"/>
    <property type="molecule type" value="Genomic_DNA"/>
</dbReference>
<accession>A0ABR2BS62</accession>
<reference evidence="2 3" key="1">
    <citation type="journal article" date="2024" name="G3 (Bethesda)">
        <title>Genome assembly of Hibiscus sabdariffa L. provides insights into metabolisms of medicinal natural products.</title>
        <authorList>
            <person name="Kim T."/>
        </authorList>
    </citation>
    <scope>NUCLEOTIDE SEQUENCE [LARGE SCALE GENOMIC DNA]</scope>
    <source>
        <strain evidence="2">TK-2024</strain>
        <tissue evidence="2">Old leaves</tissue>
    </source>
</reference>
<sequence length="131" mass="14366">MRSVFLACHLCPPVYDQTNLGCKNSIPRMDLIFSICLFILLSMLQGISGTAFTLVNKCDHTVWPAILGNTQLDTTGFELLSAGSRSIQGSPSWSGRFWGRTKIRVNSPAKPVTVAPPKWDAMAKAQARRSP</sequence>
<dbReference type="Gene3D" id="2.60.110.10">
    <property type="entry name" value="Thaumatin"/>
    <property type="match status" value="1"/>
</dbReference>
<keyword evidence="1" id="KW-0812">Transmembrane</keyword>
<dbReference type="InterPro" id="IPR001938">
    <property type="entry name" value="Thaumatin"/>
</dbReference>
<evidence type="ECO:0000256" key="1">
    <source>
        <dbReference type="SAM" id="Phobius"/>
    </source>
</evidence>
<dbReference type="Proteomes" id="UP001472677">
    <property type="component" value="Unassembled WGS sequence"/>
</dbReference>
<keyword evidence="1" id="KW-0472">Membrane</keyword>
<feature type="transmembrane region" description="Helical" evidence="1">
    <location>
        <begin position="32"/>
        <end position="55"/>
    </location>
</feature>